<keyword evidence="9" id="KW-1185">Reference proteome</keyword>
<evidence type="ECO:0000256" key="4">
    <source>
        <dbReference type="HAMAP-Rule" id="MF_00925"/>
    </source>
</evidence>
<dbReference type="PROSITE" id="PS51257">
    <property type="entry name" value="PROKAR_LIPOPROTEIN"/>
    <property type="match status" value="1"/>
</dbReference>
<evidence type="ECO:0000259" key="7">
    <source>
        <dbReference type="Pfam" id="PF04355"/>
    </source>
</evidence>
<evidence type="ECO:0000256" key="5">
    <source>
        <dbReference type="SAM" id="MobiDB-lite"/>
    </source>
</evidence>
<keyword evidence="1 4" id="KW-0732">Signal</keyword>
<dbReference type="EMBL" id="JANUXW010000003">
    <property type="protein sequence ID" value="MCS4533572.1"/>
    <property type="molecule type" value="Genomic_DNA"/>
</dbReference>
<dbReference type="PANTHER" id="PTHR37482:SF1">
    <property type="entry name" value="OUTER MEMBRANE PROTEIN ASSEMBLY FACTOR BAME"/>
    <property type="match status" value="1"/>
</dbReference>
<feature type="region of interest" description="Disordered" evidence="5">
    <location>
        <begin position="120"/>
        <end position="156"/>
    </location>
</feature>
<gene>
    <name evidence="4 8" type="primary">bamE</name>
    <name evidence="8" type="ORF">NXS09_04570</name>
</gene>
<protein>
    <recommendedName>
        <fullName evidence="4">Outer membrane protein assembly factor BamE</fullName>
    </recommendedName>
</protein>
<keyword evidence="3 4" id="KW-0998">Cell outer membrane</keyword>
<dbReference type="HAMAP" id="MF_00925">
    <property type="entry name" value="OM_assembly_BamE"/>
    <property type="match status" value="1"/>
</dbReference>
<dbReference type="RefSeq" id="WP_259291385.1">
    <property type="nucleotide sequence ID" value="NZ_JANUXW010000003.1"/>
</dbReference>
<keyword evidence="4" id="KW-0564">Palmitate</keyword>
<dbReference type="InterPro" id="IPR026592">
    <property type="entry name" value="BamE"/>
</dbReference>
<comment type="subunit">
    <text evidence="4">Part of the Bam complex.</text>
</comment>
<dbReference type="InterPro" id="IPR037873">
    <property type="entry name" value="BamE-like"/>
</dbReference>
<sequence>MNKPLCLAMAALLGLAACSAERVSNFPSYKLKVIQGNELDARAVASLQPGMSRDQVQLLLGTPLLRDPFHNDRWDYTYNTSRNGIVSEQRTLTLYFNNDQLVRAEGDAIQYAIQQLEAEQAAAAQQQAEQQQQPMVPQPQQAVPQEQQAVPQPQQP</sequence>
<dbReference type="PANTHER" id="PTHR37482">
    <property type="entry name" value="OUTER MEMBRANE PROTEIN ASSEMBLY FACTOR BAME"/>
    <property type="match status" value="1"/>
</dbReference>
<keyword evidence="4" id="KW-0449">Lipoprotein</keyword>
<proteinExistence type="inferred from homology"/>
<evidence type="ECO:0000256" key="6">
    <source>
        <dbReference type="SAM" id="SignalP"/>
    </source>
</evidence>
<evidence type="ECO:0000313" key="8">
    <source>
        <dbReference type="EMBL" id="MCS4533572.1"/>
    </source>
</evidence>
<feature type="signal peptide" evidence="6">
    <location>
        <begin position="1"/>
        <end position="19"/>
    </location>
</feature>
<evidence type="ECO:0000256" key="3">
    <source>
        <dbReference type="ARBA" id="ARBA00023237"/>
    </source>
</evidence>
<reference evidence="8" key="1">
    <citation type="submission" date="2022-08" db="EMBL/GenBank/DDBJ databases">
        <authorList>
            <person name="Volokhov D.V."/>
            <person name="Furtak V.A."/>
            <person name="Zagorodnyaya T.A."/>
        </authorList>
    </citation>
    <scope>NUCLEOTIDE SEQUENCE</scope>
    <source>
        <strain evidence="8">CSL10203-ORH2</strain>
    </source>
</reference>
<dbReference type="Proteomes" id="UP001166947">
    <property type="component" value="Unassembled WGS sequence"/>
</dbReference>
<accession>A0ABT2FBM7</accession>
<dbReference type="InterPro" id="IPR007450">
    <property type="entry name" value="BamE_dom"/>
</dbReference>
<comment type="function">
    <text evidence="4">Part of the outer membrane protein assembly complex, which is involved in assembly and insertion of beta-barrel proteins into the outer membrane.</text>
</comment>
<organism evidence="8 9">
    <name type="scientific">Neisseria montereyensis</name>
    <dbReference type="NCBI Taxonomy" id="2973938"/>
    <lineage>
        <taxon>Bacteria</taxon>
        <taxon>Pseudomonadati</taxon>
        <taxon>Pseudomonadota</taxon>
        <taxon>Betaproteobacteria</taxon>
        <taxon>Neisseriales</taxon>
        <taxon>Neisseriaceae</taxon>
        <taxon>Neisseria</taxon>
    </lineage>
</organism>
<evidence type="ECO:0000256" key="1">
    <source>
        <dbReference type="ARBA" id="ARBA00022729"/>
    </source>
</evidence>
<comment type="caution">
    <text evidence="8">The sequence shown here is derived from an EMBL/GenBank/DDBJ whole genome shotgun (WGS) entry which is preliminary data.</text>
</comment>
<dbReference type="Gene3D" id="3.30.1450.10">
    <property type="match status" value="1"/>
</dbReference>
<evidence type="ECO:0000256" key="2">
    <source>
        <dbReference type="ARBA" id="ARBA00023136"/>
    </source>
</evidence>
<reference evidence="8" key="2">
    <citation type="journal article" date="2023" name="Curr. Microbiol.">
        <title>Neisseria montereyensis sp. nov., Isolated from Oropharynx of California Sea Lion (Zalophus californianus): Genomic, Phylogenetic, and Phenotypic Study.</title>
        <authorList>
            <person name="Volokhov D.V."/>
            <person name="Zagorodnyaya T.A."/>
            <person name="Furtak V.A."/>
            <person name="Nattanmai G."/>
            <person name="Randall L."/>
            <person name="Jose S."/>
            <person name="Gao Y."/>
            <person name="Gulland F.M."/>
            <person name="Eisenberg T."/>
            <person name="Delmonte P."/>
            <person name="Blom J."/>
            <person name="Mitchell K.K."/>
        </authorList>
    </citation>
    <scope>NUCLEOTIDE SEQUENCE</scope>
    <source>
        <strain evidence="8">CSL10203-ORH2</strain>
    </source>
</reference>
<feature type="chain" id="PRO_5045327106" description="Outer membrane protein assembly factor BamE" evidence="6">
    <location>
        <begin position="20"/>
        <end position="156"/>
    </location>
</feature>
<feature type="domain" description="Outer membrane protein assembly factor BamE" evidence="7">
    <location>
        <begin position="36"/>
        <end position="105"/>
    </location>
</feature>
<comment type="subcellular location">
    <subcellularLocation>
        <location evidence="4">Cell outer membrane</location>
        <topology evidence="4">Lipid-anchor</topology>
    </subcellularLocation>
</comment>
<comment type="similarity">
    <text evidence="4">Belongs to the BamE family.</text>
</comment>
<name>A0ABT2FBM7_9NEIS</name>
<evidence type="ECO:0000313" key="9">
    <source>
        <dbReference type="Proteomes" id="UP001166947"/>
    </source>
</evidence>
<keyword evidence="2 4" id="KW-0472">Membrane</keyword>
<dbReference type="Pfam" id="PF04355">
    <property type="entry name" value="BamE"/>
    <property type="match status" value="1"/>
</dbReference>